<comment type="subunit">
    <text evidence="6">Associates with 90S and pre-40S pre-ribosomal particles.</text>
</comment>
<feature type="compositionally biased region" description="Basic and acidic residues" evidence="7">
    <location>
        <begin position="152"/>
        <end position="182"/>
    </location>
</feature>
<feature type="region of interest" description="Disordered" evidence="7">
    <location>
        <begin position="384"/>
        <end position="403"/>
    </location>
</feature>
<dbReference type="InterPro" id="IPR009292">
    <property type="entry name" value="RRP36"/>
</dbReference>
<keyword evidence="6" id="KW-0687">Ribonucleoprotein</keyword>
<gene>
    <name evidence="8" type="ORF">PAUS00366_LOCUS22698</name>
</gene>
<evidence type="ECO:0000256" key="3">
    <source>
        <dbReference type="ARBA" id="ARBA00022517"/>
    </source>
</evidence>
<keyword evidence="5 6" id="KW-0539">Nucleus</keyword>
<keyword evidence="4 6" id="KW-0698">rRNA processing</keyword>
<accession>A0A7S4EQX5</accession>
<dbReference type="GO" id="GO:0000462">
    <property type="term" value="P:maturation of SSU-rRNA from tricistronic rRNA transcript (SSU-rRNA, 5.8S rRNA, LSU-rRNA)"/>
    <property type="evidence" value="ECO:0007669"/>
    <property type="project" value="TreeGrafter"/>
</dbReference>
<evidence type="ECO:0000256" key="7">
    <source>
        <dbReference type="SAM" id="MobiDB-lite"/>
    </source>
</evidence>
<comment type="function">
    <text evidence="6">Component of the 90S pre-ribosome involved in the maturation of rRNAs. Required for early cleavages of the pre-RNAs in the 40S ribosomal subunit maturation pathway.</text>
</comment>
<proteinExistence type="inferred from homology"/>
<comment type="subcellular location">
    <subcellularLocation>
        <location evidence="1 6">Nucleus</location>
        <location evidence="1 6">Nucleolus</location>
    </subcellularLocation>
</comment>
<dbReference type="EMBL" id="HBIX01034720">
    <property type="protein sequence ID" value="CAE0729913.1"/>
    <property type="molecule type" value="Transcribed_RNA"/>
</dbReference>
<feature type="compositionally biased region" description="Basic and acidic residues" evidence="7">
    <location>
        <begin position="115"/>
        <end position="145"/>
    </location>
</feature>
<name>A0A7S4EQX5_9STRA</name>
<protein>
    <recommendedName>
        <fullName evidence="6">rRNA biogenesis protein RRP36</fullName>
    </recommendedName>
</protein>
<dbReference type="AlphaFoldDB" id="A0A7S4EQX5"/>
<evidence type="ECO:0000256" key="6">
    <source>
        <dbReference type="RuleBase" id="RU368027"/>
    </source>
</evidence>
<evidence type="ECO:0000256" key="2">
    <source>
        <dbReference type="ARBA" id="ARBA00009418"/>
    </source>
</evidence>
<dbReference type="GO" id="GO:0005730">
    <property type="term" value="C:nucleolus"/>
    <property type="evidence" value="ECO:0007669"/>
    <property type="project" value="UniProtKB-SubCell"/>
</dbReference>
<dbReference type="GO" id="GO:0030686">
    <property type="term" value="C:90S preribosome"/>
    <property type="evidence" value="ECO:0007669"/>
    <property type="project" value="TreeGrafter"/>
</dbReference>
<reference evidence="8" key="1">
    <citation type="submission" date="2021-01" db="EMBL/GenBank/DDBJ databases">
        <authorList>
            <person name="Corre E."/>
            <person name="Pelletier E."/>
            <person name="Niang G."/>
            <person name="Scheremetjew M."/>
            <person name="Finn R."/>
            <person name="Kale V."/>
            <person name="Holt S."/>
            <person name="Cochrane G."/>
            <person name="Meng A."/>
            <person name="Brown T."/>
            <person name="Cohen L."/>
        </authorList>
    </citation>
    <scope>NUCLEOTIDE SEQUENCE</scope>
    <source>
        <strain evidence="8">10249 10 AB</strain>
    </source>
</reference>
<feature type="compositionally biased region" description="Acidic residues" evidence="7">
    <location>
        <begin position="58"/>
        <end position="69"/>
    </location>
</feature>
<keyword evidence="3 6" id="KW-0690">Ribosome biogenesis</keyword>
<feature type="compositionally biased region" description="Basic and acidic residues" evidence="7">
    <location>
        <begin position="83"/>
        <end position="92"/>
    </location>
</feature>
<feature type="region of interest" description="Disordered" evidence="7">
    <location>
        <begin position="281"/>
        <end position="305"/>
    </location>
</feature>
<dbReference type="PANTHER" id="PTHR21738:SF0">
    <property type="entry name" value="RIBOSOMAL RNA PROCESSING PROTEIN 36 HOMOLOG"/>
    <property type="match status" value="1"/>
</dbReference>
<evidence type="ECO:0000256" key="5">
    <source>
        <dbReference type="ARBA" id="ARBA00023242"/>
    </source>
</evidence>
<evidence type="ECO:0000256" key="4">
    <source>
        <dbReference type="ARBA" id="ARBA00022552"/>
    </source>
</evidence>
<sequence length="403" mass="46052">MLKSKKQKPQEYQYDEASSGSDSSDDDNDDEYISTRTNMARGRDEPMGTIDSGKIRNEDEDDDNIDQDDSSNNSDSENEEEDNRSKSNRGSDDVSDAPDDSGDGDDQDDDYDESSSDKEDMPLHERLLKKESRGRSKLMSRREQKSWALAEATKRLAAMKEGRKSQKGKVTDGKGRDDESLKRSPSSKSYTTNTKAKKKKNKHKPTEVSSKRADFFGRGARRLNESGLGVDIGAHRYKPMDPRLSTLSGHFDEDRFQNNYAFLEEIRNREIGQVRKRIAAHKATGNKGNRMRRKHGITQADGSQSSTLEEDVARLKSLAQARADLERRNIDRAAKQSVKRKIREDVESGRSGVYFLKRKEQKRLELEARFEEIRKRKGEKGVEKILEKKRKKNKSRDASFLSR</sequence>
<evidence type="ECO:0000256" key="1">
    <source>
        <dbReference type="ARBA" id="ARBA00004604"/>
    </source>
</evidence>
<organism evidence="8">
    <name type="scientific">Pseudo-nitzschia australis</name>
    <dbReference type="NCBI Taxonomy" id="44445"/>
    <lineage>
        <taxon>Eukaryota</taxon>
        <taxon>Sar</taxon>
        <taxon>Stramenopiles</taxon>
        <taxon>Ochrophyta</taxon>
        <taxon>Bacillariophyta</taxon>
        <taxon>Bacillariophyceae</taxon>
        <taxon>Bacillariophycidae</taxon>
        <taxon>Bacillariales</taxon>
        <taxon>Bacillariaceae</taxon>
        <taxon>Pseudo-nitzschia</taxon>
    </lineage>
</organism>
<dbReference type="PANTHER" id="PTHR21738">
    <property type="entry name" value="RIBOSOMAL RNA PROCESSING PROTEIN 36 HOMOLOG"/>
    <property type="match status" value="1"/>
</dbReference>
<feature type="compositionally biased region" description="Basic and acidic residues" evidence="7">
    <location>
        <begin position="204"/>
        <end position="215"/>
    </location>
</feature>
<dbReference type="Pfam" id="PF06102">
    <property type="entry name" value="RRP36"/>
    <property type="match status" value="1"/>
</dbReference>
<evidence type="ECO:0000313" key="8">
    <source>
        <dbReference type="EMBL" id="CAE0729913.1"/>
    </source>
</evidence>
<feature type="region of interest" description="Disordered" evidence="7">
    <location>
        <begin position="1"/>
        <end position="215"/>
    </location>
</feature>
<feature type="compositionally biased region" description="Acidic residues" evidence="7">
    <location>
        <begin position="93"/>
        <end position="114"/>
    </location>
</feature>
<feature type="compositionally biased region" description="Acidic residues" evidence="7">
    <location>
        <begin position="23"/>
        <end position="32"/>
    </location>
</feature>
<comment type="similarity">
    <text evidence="2 6">Belongs to the RRP36 family.</text>
</comment>